<dbReference type="EMBL" id="DWZA01000003">
    <property type="protein sequence ID" value="HJA69995.1"/>
    <property type="molecule type" value="Genomic_DNA"/>
</dbReference>
<evidence type="ECO:0000259" key="1">
    <source>
        <dbReference type="Pfam" id="PF21135"/>
    </source>
</evidence>
<evidence type="ECO:0000313" key="3">
    <source>
        <dbReference type="Proteomes" id="UP000823900"/>
    </source>
</evidence>
<dbReference type="Proteomes" id="UP000823900">
    <property type="component" value="Unassembled WGS sequence"/>
</dbReference>
<dbReference type="PANTHER" id="PTHR37850:SF3">
    <property type="entry name" value="BLR7815 PROTEIN"/>
    <property type="match status" value="1"/>
</dbReference>
<protein>
    <submittedName>
        <fullName evidence="2">Homoserine dehydrogenase</fullName>
    </submittedName>
</protein>
<reference evidence="2" key="1">
    <citation type="journal article" date="2021" name="PeerJ">
        <title>Extensive microbial diversity within the chicken gut microbiome revealed by metagenomics and culture.</title>
        <authorList>
            <person name="Gilroy R."/>
            <person name="Ravi A."/>
            <person name="Getino M."/>
            <person name="Pursley I."/>
            <person name="Horton D.L."/>
            <person name="Alikhan N.F."/>
            <person name="Baker D."/>
            <person name="Gharbi K."/>
            <person name="Hall N."/>
            <person name="Watson M."/>
            <person name="Adriaenssens E.M."/>
            <person name="Foster-Nyarko E."/>
            <person name="Jarju S."/>
            <person name="Secka A."/>
            <person name="Antonio M."/>
            <person name="Oren A."/>
            <person name="Chaudhuri R.R."/>
            <person name="La Ragione R."/>
            <person name="Hildebrand F."/>
            <person name="Pallen M.J."/>
        </authorList>
    </citation>
    <scope>NUCLEOTIDE SEQUENCE</scope>
    <source>
        <strain evidence="2">CHK178-16964</strain>
    </source>
</reference>
<organism evidence="2 3">
    <name type="scientific">Candidatus Lachnoclostridium stercoravium</name>
    <dbReference type="NCBI Taxonomy" id="2838633"/>
    <lineage>
        <taxon>Bacteria</taxon>
        <taxon>Bacillati</taxon>
        <taxon>Bacillota</taxon>
        <taxon>Clostridia</taxon>
        <taxon>Lachnospirales</taxon>
        <taxon>Lachnospiraceae</taxon>
    </lineage>
</organism>
<proteinExistence type="predicted"/>
<dbReference type="InterPro" id="IPR036291">
    <property type="entry name" value="NAD(P)-bd_dom_sf"/>
</dbReference>
<evidence type="ECO:0000313" key="2">
    <source>
        <dbReference type="EMBL" id="HJA69995.1"/>
    </source>
</evidence>
<sequence>MDYTNLINDKSGKKSRVGIIGATRGYGYTLLAQIPHVKHMELRVISSRHTDECIAVLEEIGYTKDQIVVCANKEEIDKAPENAVLVVSDYRLVMECGITAMVECTGNTAISSDAALTALRKGINVYMVSKETDSVCGPILNKVAAENNAIYSLVNGDQPRNLLDLYSWAMLLGLEVVAAGKSSEYDFVWDRETGKFTYMDGTHEAEDLPEMKDCWLYEGTETLEARSKLLEKYREVISADLCEMNLVSNVTGLVPAAPGLHYPIAKTSELANIFIPKEDGGILDKTGVVDVFYNLRGADEASFCGGEFIIVRCENEKMWDILKGKGHVMSRNGKYCCIYLPYHYMGLETPVSILLGDLMGVGVHPECRQVSVLSGVAQEDLPKGTELWVHGHHHEIDGLTPQLLERSSAGELAPFYLLNGTKLLKDIKKGEPVTLDAVDLSGLGTYQLYLDGLKLD</sequence>
<comment type="caution">
    <text evidence="2">The sequence shown here is derived from an EMBL/GenBank/DDBJ whole genome shotgun (WGS) entry which is preliminary data.</text>
</comment>
<reference evidence="2" key="2">
    <citation type="submission" date="2021-04" db="EMBL/GenBank/DDBJ databases">
        <authorList>
            <person name="Gilroy R."/>
        </authorList>
    </citation>
    <scope>NUCLEOTIDE SEQUENCE</scope>
    <source>
        <strain evidence="2">CHK178-16964</strain>
    </source>
</reference>
<dbReference type="AlphaFoldDB" id="A0A9D2HFU8"/>
<dbReference type="Pfam" id="PF21135">
    <property type="entry name" value="DRL_cat"/>
    <property type="match status" value="1"/>
</dbReference>
<dbReference type="PANTHER" id="PTHR37850">
    <property type="entry name" value="STRU PROTEIN"/>
    <property type="match status" value="1"/>
</dbReference>
<accession>A0A9D2HFU8</accession>
<dbReference type="InterPro" id="IPR048423">
    <property type="entry name" value="DRL_cat"/>
</dbReference>
<feature type="domain" description="Oxidoreductase DRL-like catalytic" evidence="1">
    <location>
        <begin position="156"/>
        <end position="349"/>
    </location>
</feature>
<name>A0A9D2HFU8_9FIRM</name>
<dbReference type="SUPFAM" id="SSF51735">
    <property type="entry name" value="NAD(P)-binding Rossmann-fold domains"/>
    <property type="match status" value="1"/>
</dbReference>
<gene>
    <name evidence="2" type="ORF">IAA07_00255</name>
</gene>
<dbReference type="Gene3D" id="3.40.50.720">
    <property type="entry name" value="NAD(P)-binding Rossmann-like Domain"/>
    <property type="match status" value="1"/>
</dbReference>